<evidence type="ECO:0000313" key="2">
    <source>
        <dbReference type="EMBL" id="MBL0390745.1"/>
    </source>
</evidence>
<keyword evidence="3" id="KW-1185">Reference proteome</keyword>
<dbReference type="Proteomes" id="UP000599109">
    <property type="component" value="Unassembled WGS sequence"/>
</dbReference>
<name>A0A936YZC4_9BURK</name>
<sequence>MNTLRPRTLRAVVSAVCLCLGMAAASAQTARVPPDREQLERKLGSTATLIDSSTAAKQIEASGIREASDRRAKARELHAKAGEALRAGDLEGSAKLLDESSRAFIEAVRLAKPEQVADAKQRTDYQARVESTRALLEAQKRIAAEKNQARAGETTRQVEGMIAEAERQAQAGRLPEARRSIDQAYLTVKAAIGSMRGGETVVRSLNFATPAEEYHYEIDRNDTHRMLVDMLLKEKRGGGTDAMVDQAVASAAQLRTRAEAEAARKDHPAAIKTLEESTRELVKAIRAAGVYIPG</sequence>
<reference evidence="2 3" key="1">
    <citation type="journal article" date="2017" name="Int. J. Syst. Evol. Microbiol.">
        <title>Ramlibacter monticola sp. nov., isolated from forest soil.</title>
        <authorList>
            <person name="Chaudhary D.K."/>
            <person name="Kim J."/>
        </authorList>
    </citation>
    <scope>NUCLEOTIDE SEQUENCE [LARGE SCALE GENOMIC DNA]</scope>
    <source>
        <strain evidence="2 3">KACC 19175</strain>
    </source>
</reference>
<dbReference type="RefSeq" id="WP_201673327.1">
    <property type="nucleotide sequence ID" value="NZ_JAEQNE010000001.1"/>
</dbReference>
<evidence type="ECO:0000256" key="1">
    <source>
        <dbReference type="SAM" id="SignalP"/>
    </source>
</evidence>
<accession>A0A936YZC4</accession>
<comment type="caution">
    <text evidence="2">The sequence shown here is derived from an EMBL/GenBank/DDBJ whole genome shotgun (WGS) entry which is preliminary data.</text>
</comment>
<protein>
    <recommendedName>
        <fullName evidence="4">YfdX family protein</fullName>
    </recommendedName>
</protein>
<dbReference type="AlphaFoldDB" id="A0A936YZC4"/>
<feature type="chain" id="PRO_5037142752" description="YfdX family protein" evidence="1">
    <location>
        <begin position="28"/>
        <end position="294"/>
    </location>
</feature>
<gene>
    <name evidence="2" type="ORF">JJ685_06260</name>
</gene>
<keyword evidence="1" id="KW-0732">Signal</keyword>
<evidence type="ECO:0008006" key="4">
    <source>
        <dbReference type="Google" id="ProtNLM"/>
    </source>
</evidence>
<dbReference type="EMBL" id="JAEQNE010000001">
    <property type="protein sequence ID" value="MBL0390745.1"/>
    <property type="molecule type" value="Genomic_DNA"/>
</dbReference>
<proteinExistence type="predicted"/>
<feature type="signal peptide" evidence="1">
    <location>
        <begin position="1"/>
        <end position="27"/>
    </location>
</feature>
<evidence type="ECO:0000313" key="3">
    <source>
        <dbReference type="Proteomes" id="UP000599109"/>
    </source>
</evidence>
<organism evidence="2 3">
    <name type="scientific">Ramlibacter monticola</name>
    <dbReference type="NCBI Taxonomy" id="1926872"/>
    <lineage>
        <taxon>Bacteria</taxon>
        <taxon>Pseudomonadati</taxon>
        <taxon>Pseudomonadota</taxon>
        <taxon>Betaproteobacteria</taxon>
        <taxon>Burkholderiales</taxon>
        <taxon>Comamonadaceae</taxon>
        <taxon>Ramlibacter</taxon>
    </lineage>
</organism>